<evidence type="ECO:0000256" key="1">
    <source>
        <dbReference type="SAM" id="Phobius"/>
    </source>
</evidence>
<proteinExistence type="predicted"/>
<keyword evidence="1" id="KW-0812">Transmembrane</keyword>
<keyword evidence="3" id="KW-1185">Reference proteome</keyword>
<dbReference type="Proteomes" id="UP000308652">
    <property type="component" value="Unassembled WGS sequence"/>
</dbReference>
<sequence>MQHICVTDDKVSRFCLYMQCIVTQHLGTFNVFLVATWMRFDPRQRSNVSCSHPNASTISHELMFLQTKQRNNCTKSKDA</sequence>
<feature type="transmembrane region" description="Helical" evidence="1">
    <location>
        <begin position="16"/>
        <end position="37"/>
    </location>
</feature>
<evidence type="ECO:0000313" key="3">
    <source>
        <dbReference type="Proteomes" id="UP000308652"/>
    </source>
</evidence>
<accession>A0A5C3LQG2</accession>
<keyword evidence="1" id="KW-1133">Transmembrane helix</keyword>
<evidence type="ECO:0000313" key="2">
    <source>
        <dbReference type="EMBL" id="TFK34226.1"/>
    </source>
</evidence>
<dbReference type="EMBL" id="ML213635">
    <property type="protein sequence ID" value="TFK34226.1"/>
    <property type="molecule type" value="Genomic_DNA"/>
</dbReference>
<keyword evidence="1" id="KW-0472">Membrane</keyword>
<dbReference type="AlphaFoldDB" id="A0A5C3LQG2"/>
<gene>
    <name evidence="2" type="ORF">BDQ12DRAFT_377424</name>
</gene>
<name>A0A5C3LQG2_9AGAR</name>
<protein>
    <submittedName>
        <fullName evidence="2">Uncharacterized protein</fullName>
    </submittedName>
</protein>
<organism evidence="2 3">
    <name type="scientific">Crucibulum laeve</name>
    <dbReference type="NCBI Taxonomy" id="68775"/>
    <lineage>
        <taxon>Eukaryota</taxon>
        <taxon>Fungi</taxon>
        <taxon>Dikarya</taxon>
        <taxon>Basidiomycota</taxon>
        <taxon>Agaricomycotina</taxon>
        <taxon>Agaricomycetes</taxon>
        <taxon>Agaricomycetidae</taxon>
        <taxon>Agaricales</taxon>
        <taxon>Agaricineae</taxon>
        <taxon>Nidulariaceae</taxon>
        <taxon>Crucibulum</taxon>
    </lineage>
</organism>
<reference evidence="2 3" key="1">
    <citation type="journal article" date="2019" name="Nat. Ecol. Evol.">
        <title>Megaphylogeny resolves global patterns of mushroom evolution.</title>
        <authorList>
            <person name="Varga T."/>
            <person name="Krizsan K."/>
            <person name="Foldi C."/>
            <person name="Dima B."/>
            <person name="Sanchez-Garcia M."/>
            <person name="Sanchez-Ramirez S."/>
            <person name="Szollosi G.J."/>
            <person name="Szarkandi J.G."/>
            <person name="Papp V."/>
            <person name="Albert L."/>
            <person name="Andreopoulos W."/>
            <person name="Angelini C."/>
            <person name="Antonin V."/>
            <person name="Barry K.W."/>
            <person name="Bougher N.L."/>
            <person name="Buchanan P."/>
            <person name="Buyck B."/>
            <person name="Bense V."/>
            <person name="Catcheside P."/>
            <person name="Chovatia M."/>
            <person name="Cooper J."/>
            <person name="Damon W."/>
            <person name="Desjardin D."/>
            <person name="Finy P."/>
            <person name="Geml J."/>
            <person name="Haridas S."/>
            <person name="Hughes K."/>
            <person name="Justo A."/>
            <person name="Karasinski D."/>
            <person name="Kautmanova I."/>
            <person name="Kiss B."/>
            <person name="Kocsube S."/>
            <person name="Kotiranta H."/>
            <person name="LaButti K.M."/>
            <person name="Lechner B.E."/>
            <person name="Liimatainen K."/>
            <person name="Lipzen A."/>
            <person name="Lukacs Z."/>
            <person name="Mihaltcheva S."/>
            <person name="Morgado L.N."/>
            <person name="Niskanen T."/>
            <person name="Noordeloos M.E."/>
            <person name="Ohm R.A."/>
            <person name="Ortiz-Santana B."/>
            <person name="Ovrebo C."/>
            <person name="Racz N."/>
            <person name="Riley R."/>
            <person name="Savchenko A."/>
            <person name="Shiryaev A."/>
            <person name="Soop K."/>
            <person name="Spirin V."/>
            <person name="Szebenyi C."/>
            <person name="Tomsovsky M."/>
            <person name="Tulloss R.E."/>
            <person name="Uehling J."/>
            <person name="Grigoriev I.V."/>
            <person name="Vagvolgyi C."/>
            <person name="Papp T."/>
            <person name="Martin F.M."/>
            <person name="Miettinen O."/>
            <person name="Hibbett D.S."/>
            <person name="Nagy L.G."/>
        </authorList>
    </citation>
    <scope>NUCLEOTIDE SEQUENCE [LARGE SCALE GENOMIC DNA]</scope>
    <source>
        <strain evidence="2 3">CBS 166.37</strain>
    </source>
</reference>